<proteinExistence type="predicted"/>
<accession>A0ACB6ZU84</accession>
<keyword evidence="2" id="KW-1185">Reference proteome</keyword>
<organism evidence="1 2">
    <name type="scientific">Thelephora ganbajun</name>
    <name type="common">Ganba fungus</name>
    <dbReference type="NCBI Taxonomy" id="370292"/>
    <lineage>
        <taxon>Eukaryota</taxon>
        <taxon>Fungi</taxon>
        <taxon>Dikarya</taxon>
        <taxon>Basidiomycota</taxon>
        <taxon>Agaricomycotina</taxon>
        <taxon>Agaricomycetes</taxon>
        <taxon>Thelephorales</taxon>
        <taxon>Thelephoraceae</taxon>
        <taxon>Thelephora</taxon>
    </lineage>
</organism>
<reference evidence="1" key="2">
    <citation type="journal article" date="2020" name="Nat. Commun.">
        <title>Large-scale genome sequencing of mycorrhizal fungi provides insights into the early evolution of symbiotic traits.</title>
        <authorList>
            <person name="Miyauchi S."/>
            <person name="Kiss E."/>
            <person name="Kuo A."/>
            <person name="Drula E."/>
            <person name="Kohler A."/>
            <person name="Sanchez-Garcia M."/>
            <person name="Morin E."/>
            <person name="Andreopoulos B."/>
            <person name="Barry K.W."/>
            <person name="Bonito G."/>
            <person name="Buee M."/>
            <person name="Carver A."/>
            <person name="Chen C."/>
            <person name="Cichocki N."/>
            <person name="Clum A."/>
            <person name="Culley D."/>
            <person name="Crous P.W."/>
            <person name="Fauchery L."/>
            <person name="Girlanda M."/>
            <person name="Hayes R.D."/>
            <person name="Keri Z."/>
            <person name="LaButti K."/>
            <person name="Lipzen A."/>
            <person name="Lombard V."/>
            <person name="Magnuson J."/>
            <person name="Maillard F."/>
            <person name="Murat C."/>
            <person name="Nolan M."/>
            <person name="Ohm R.A."/>
            <person name="Pangilinan J."/>
            <person name="Pereira M.F."/>
            <person name="Perotto S."/>
            <person name="Peter M."/>
            <person name="Pfister S."/>
            <person name="Riley R."/>
            <person name="Sitrit Y."/>
            <person name="Stielow J.B."/>
            <person name="Szollosi G."/>
            <person name="Zifcakova L."/>
            <person name="Stursova M."/>
            <person name="Spatafora J.W."/>
            <person name="Tedersoo L."/>
            <person name="Vaario L.M."/>
            <person name="Yamada A."/>
            <person name="Yan M."/>
            <person name="Wang P."/>
            <person name="Xu J."/>
            <person name="Bruns T."/>
            <person name="Baldrian P."/>
            <person name="Vilgalys R."/>
            <person name="Dunand C."/>
            <person name="Henrissat B."/>
            <person name="Grigoriev I.V."/>
            <person name="Hibbett D."/>
            <person name="Nagy L.G."/>
            <person name="Martin F.M."/>
        </authorList>
    </citation>
    <scope>NUCLEOTIDE SEQUENCE</scope>
    <source>
        <strain evidence="1">P2</strain>
    </source>
</reference>
<reference evidence="1" key="1">
    <citation type="submission" date="2019-10" db="EMBL/GenBank/DDBJ databases">
        <authorList>
            <consortium name="DOE Joint Genome Institute"/>
            <person name="Kuo A."/>
            <person name="Miyauchi S."/>
            <person name="Kiss E."/>
            <person name="Drula E."/>
            <person name="Kohler A."/>
            <person name="Sanchez-Garcia M."/>
            <person name="Andreopoulos B."/>
            <person name="Barry K.W."/>
            <person name="Bonito G."/>
            <person name="Buee M."/>
            <person name="Carver A."/>
            <person name="Chen C."/>
            <person name="Cichocki N."/>
            <person name="Clum A."/>
            <person name="Culley D."/>
            <person name="Crous P.W."/>
            <person name="Fauchery L."/>
            <person name="Girlanda M."/>
            <person name="Hayes R."/>
            <person name="Keri Z."/>
            <person name="Labutti K."/>
            <person name="Lipzen A."/>
            <person name="Lombard V."/>
            <person name="Magnuson J."/>
            <person name="Maillard F."/>
            <person name="Morin E."/>
            <person name="Murat C."/>
            <person name="Nolan M."/>
            <person name="Ohm R."/>
            <person name="Pangilinan J."/>
            <person name="Pereira M."/>
            <person name="Perotto S."/>
            <person name="Peter M."/>
            <person name="Riley R."/>
            <person name="Sitrit Y."/>
            <person name="Stielow B."/>
            <person name="Szollosi G."/>
            <person name="Zifcakova L."/>
            <person name="Stursova M."/>
            <person name="Spatafora J.W."/>
            <person name="Tedersoo L."/>
            <person name="Vaario L.-M."/>
            <person name="Yamada A."/>
            <person name="Yan M."/>
            <person name="Wang P."/>
            <person name="Xu J."/>
            <person name="Bruns T."/>
            <person name="Baldrian P."/>
            <person name="Vilgalys R."/>
            <person name="Henrissat B."/>
            <person name="Grigoriev I.V."/>
            <person name="Hibbett D."/>
            <person name="Nagy L.G."/>
            <person name="Martin F.M."/>
        </authorList>
    </citation>
    <scope>NUCLEOTIDE SEQUENCE</scope>
    <source>
        <strain evidence="1">P2</strain>
    </source>
</reference>
<gene>
    <name evidence="1" type="ORF">BDM02DRAFT_3183113</name>
</gene>
<evidence type="ECO:0000313" key="2">
    <source>
        <dbReference type="Proteomes" id="UP000886501"/>
    </source>
</evidence>
<dbReference type="Proteomes" id="UP000886501">
    <property type="component" value="Unassembled WGS sequence"/>
</dbReference>
<name>A0ACB6ZU84_THEGA</name>
<evidence type="ECO:0000313" key="1">
    <source>
        <dbReference type="EMBL" id="KAF9653157.1"/>
    </source>
</evidence>
<dbReference type="EMBL" id="MU117965">
    <property type="protein sequence ID" value="KAF9653157.1"/>
    <property type="molecule type" value="Genomic_DNA"/>
</dbReference>
<sequence>MGNNSSSARGHHDDTVDFGSLVPQGVYTGPQDWNQAIVAQLIVQRKLAPFYRPLEEYEESWDDEQILASRKELPENLETASHSETASAASSSKPDVSSSFRSHGKRPSAQKDTAKFSEAAVYRGALECPICFLVRPISNFQCSQNSSPFFLFNFLPVIPFRIRHPLAHTESPHIHTLTAPLGYATAEHMFVCHVRGLAQYYPANINYSRCCGQAICTECFVQIKRSEPTTTHLVSDPAACPYCVQEHFGVVYTPPPWRTGIGSDGSSPPSWPDSPKGGSPSSEVAGTRSRRRKSFGADSPEVVTIDQIRPDWEAKLAAVRAQAQRRANRRIIMRQVGDRLIPVGVTSGRVHALTEDGGDAEGSRSGSRRRRRNQGQNPALDRLLGQVDIAGQDLEELMVMEAMRLSLLEHEQQQQRQREEEERNRRNGETSERGRSTEAGNNTSLNTPGQRSASAVPLEPVGERIDHRPSSSLPNDNPLGGLHANGNWRRPSSQISTLSTATNTTNTLAAILSTDDPRPPLSSPSAQTTGTDGDTVTISSNSSEIGHSSPQPTPVVDGDEGGEVNYAILPSSPESPDQSHPFHARSGDDETATRTR</sequence>
<protein>
    <submittedName>
        <fullName evidence="1">Uncharacterized protein</fullName>
    </submittedName>
</protein>
<comment type="caution">
    <text evidence="1">The sequence shown here is derived from an EMBL/GenBank/DDBJ whole genome shotgun (WGS) entry which is preliminary data.</text>
</comment>